<organism evidence="2 3">
    <name type="scientific">Hydrocarboniclastica marina</name>
    <dbReference type="NCBI Taxonomy" id="2259620"/>
    <lineage>
        <taxon>Bacteria</taxon>
        <taxon>Pseudomonadati</taxon>
        <taxon>Pseudomonadota</taxon>
        <taxon>Gammaproteobacteria</taxon>
        <taxon>Alteromonadales</taxon>
        <taxon>Alteromonadaceae</taxon>
        <taxon>Hydrocarboniclastica</taxon>
    </lineage>
</organism>
<dbReference type="Proteomes" id="UP000298049">
    <property type="component" value="Chromosome"/>
</dbReference>
<dbReference type="Pfam" id="PF08668">
    <property type="entry name" value="HDOD"/>
    <property type="match status" value="1"/>
</dbReference>
<dbReference type="SUPFAM" id="SSF51206">
    <property type="entry name" value="cAMP-binding domain-like"/>
    <property type="match status" value="1"/>
</dbReference>
<evidence type="ECO:0000259" key="1">
    <source>
        <dbReference type="PROSITE" id="PS51833"/>
    </source>
</evidence>
<dbReference type="InterPro" id="IPR003607">
    <property type="entry name" value="HD/PDEase_dom"/>
</dbReference>
<dbReference type="InterPro" id="IPR013976">
    <property type="entry name" value="HDOD"/>
</dbReference>
<dbReference type="PROSITE" id="PS51833">
    <property type="entry name" value="HDOD"/>
    <property type="match status" value="1"/>
</dbReference>
<accession>A0A4P7XEU9</accession>
<dbReference type="CDD" id="cd00077">
    <property type="entry name" value="HDc"/>
    <property type="match status" value="1"/>
</dbReference>
<dbReference type="OrthoDB" id="598113at2"/>
<dbReference type="AlphaFoldDB" id="A0A4P7XEU9"/>
<keyword evidence="3" id="KW-1185">Reference proteome</keyword>
<protein>
    <submittedName>
        <fullName evidence="2">HDOD domain-containing protein</fullName>
    </submittedName>
</protein>
<dbReference type="InterPro" id="IPR052340">
    <property type="entry name" value="RNase_Y/CdgJ"/>
</dbReference>
<dbReference type="EMBL" id="CP031093">
    <property type="protein sequence ID" value="QCF25165.1"/>
    <property type="molecule type" value="Genomic_DNA"/>
</dbReference>
<evidence type="ECO:0000313" key="3">
    <source>
        <dbReference type="Proteomes" id="UP000298049"/>
    </source>
</evidence>
<dbReference type="Gene3D" id="1.10.3210.10">
    <property type="entry name" value="Hypothetical protein af1432"/>
    <property type="match status" value="1"/>
</dbReference>
<reference evidence="2 3" key="1">
    <citation type="submission" date="2018-07" db="EMBL/GenBank/DDBJ databases">
        <title>Marsedoiliclastica nanhaica gen. nov. sp. nov., a novel marine hydrocarbonoclastic bacterium isolated from an in-situ enriched hydrocarbon-degrading consortium in deep-sea sediment.</title>
        <authorList>
            <person name="Dong C."/>
            <person name="Ma T."/>
            <person name="Liu R."/>
            <person name="Shao Z."/>
        </authorList>
    </citation>
    <scope>NUCLEOTIDE SEQUENCE [LARGE SCALE GENOMIC DNA]</scope>
    <source>
        <strain evidence="3">soil36-7</strain>
    </source>
</reference>
<dbReference type="PANTHER" id="PTHR33525:SF3">
    <property type="entry name" value="RIBONUCLEASE Y"/>
    <property type="match status" value="1"/>
</dbReference>
<gene>
    <name evidence="2" type="ORF">soil367_04035</name>
</gene>
<name>A0A4P7XEU9_9ALTE</name>
<sequence length="461" mass="50228">MRGGGRATLCGPSSGRRLDVETLSTRTSGLNKVFSLMVQTPRPGERVTLSVLSRQLRGYRPLDRLTEDQRILVAARGEQMHVPAGHILVDPERNEGRSYFLLRGALTTMNASGELVTVDAQDSHAVIDSAALQGPIRTLSDCQVLQIETGKLNRLLREAPGVRDGDELQVTASEDPLYAVLTTIHGHLQSNRLQLPSLPDVAWRVRRVADQENSTADDIARVINADPAMAAKLVKAGNSAVFRGFSETTVLRDVIVRLGLDTTRQLVTVFALRELFHTDKPLLLRAMDRLWEHTREVAALSWALARAIPGINPEEAMLAGLLHGIGAIPVIQYAERFPSLCADEVELAAAVEALQGEVGGAILRHWGFSESVCETAEQAGQWLFDTGSDEPRLVDVVLIAQMHALISQQKGGELPVFSDVPAFGRLGALTPEKSLRVLLAAREQIESVKLILSGQPELESE</sequence>
<proteinExistence type="predicted"/>
<dbReference type="KEGG" id="hmi:soil367_04035"/>
<dbReference type="PANTHER" id="PTHR33525">
    <property type="match status" value="1"/>
</dbReference>
<evidence type="ECO:0000313" key="2">
    <source>
        <dbReference type="EMBL" id="QCF25165.1"/>
    </source>
</evidence>
<feature type="domain" description="HDOD" evidence="1">
    <location>
        <begin position="195"/>
        <end position="382"/>
    </location>
</feature>
<dbReference type="InterPro" id="IPR018490">
    <property type="entry name" value="cNMP-bd_dom_sf"/>
</dbReference>
<dbReference type="SUPFAM" id="SSF109604">
    <property type="entry name" value="HD-domain/PDEase-like"/>
    <property type="match status" value="1"/>
</dbReference>